<dbReference type="InterPro" id="IPR019734">
    <property type="entry name" value="TPR_rpt"/>
</dbReference>
<name>A0A1F5P201_9BACT</name>
<dbReference type="AlphaFoldDB" id="A0A1F5P201"/>
<dbReference type="PANTHER" id="PTHR12558:SF13">
    <property type="entry name" value="CELL DIVISION CYCLE PROTEIN 27 HOMOLOG"/>
    <property type="match status" value="1"/>
</dbReference>
<sequence>MSEETVRLVKEGWRQIGLGEHEKGCFLIHEAIRLEPWNHEHYLTLGCAYCASGQPKTGFEYFTYAQLISPDDFRGWYYAGASIVLYWESHDLLKKEALLNALPYFDEATRLKPDDPHVLCSIGKCHEFMYEWAKAARVYEHVLQIEPQFTTAARRMKMLKSMNN</sequence>
<dbReference type="PANTHER" id="PTHR12558">
    <property type="entry name" value="CELL DIVISION CYCLE 16,23,27"/>
    <property type="match status" value="1"/>
</dbReference>
<evidence type="ECO:0000313" key="1">
    <source>
        <dbReference type="EMBL" id="OGE83835.1"/>
    </source>
</evidence>
<comment type="caution">
    <text evidence="1">The sequence shown here is derived from an EMBL/GenBank/DDBJ whole genome shotgun (WGS) entry which is preliminary data.</text>
</comment>
<reference evidence="1 2" key="1">
    <citation type="journal article" date="2016" name="Nat. Commun.">
        <title>Thousands of microbial genomes shed light on interconnected biogeochemical processes in an aquifer system.</title>
        <authorList>
            <person name="Anantharaman K."/>
            <person name="Brown C.T."/>
            <person name="Hug L.A."/>
            <person name="Sharon I."/>
            <person name="Castelle C.J."/>
            <person name="Probst A.J."/>
            <person name="Thomas B.C."/>
            <person name="Singh A."/>
            <person name="Wilkins M.J."/>
            <person name="Karaoz U."/>
            <person name="Brodie E.L."/>
            <person name="Williams K.H."/>
            <person name="Hubbard S.S."/>
            <person name="Banfield J.F."/>
        </authorList>
    </citation>
    <scope>NUCLEOTIDE SEQUENCE [LARGE SCALE GENOMIC DNA]</scope>
</reference>
<proteinExistence type="predicted"/>
<dbReference type="Gene3D" id="1.25.40.10">
    <property type="entry name" value="Tetratricopeptide repeat domain"/>
    <property type="match status" value="2"/>
</dbReference>
<dbReference type="Proteomes" id="UP000176339">
    <property type="component" value="Unassembled WGS sequence"/>
</dbReference>
<accession>A0A1F5P201</accession>
<organism evidence="1 2">
    <name type="scientific">Candidatus Doudnabacteria bacterium RIFCSPHIGHO2_01_FULL_49_9</name>
    <dbReference type="NCBI Taxonomy" id="1817827"/>
    <lineage>
        <taxon>Bacteria</taxon>
        <taxon>Candidatus Doudnaibacteriota</taxon>
    </lineage>
</organism>
<evidence type="ECO:0000313" key="2">
    <source>
        <dbReference type="Proteomes" id="UP000176339"/>
    </source>
</evidence>
<dbReference type="EMBL" id="MFEN01000035">
    <property type="protein sequence ID" value="OGE83835.1"/>
    <property type="molecule type" value="Genomic_DNA"/>
</dbReference>
<dbReference type="SUPFAM" id="SSF48452">
    <property type="entry name" value="TPR-like"/>
    <property type="match status" value="1"/>
</dbReference>
<gene>
    <name evidence="1" type="ORF">A2846_04765</name>
</gene>
<dbReference type="SMART" id="SM00028">
    <property type="entry name" value="TPR"/>
    <property type="match status" value="2"/>
</dbReference>
<dbReference type="InterPro" id="IPR011990">
    <property type="entry name" value="TPR-like_helical_dom_sf"/>
</dbReference>
<protein>
    <submittedName>
        <fullName evidence="1">Uncharacterized protein</fullName>
    </submittedName>
</protein>